<evidence type="ECO:0000256" key="1">
    <source>
        <dbReference type="SAM" id="MobiDB-lite"/>
    </source>
</evidence>
<dbReference type="KEGG" id="trr:M419DRAFT_124918"/>
<evidence type="ECO:0000313" key="3">
    <source>
        <dbReference type="Proteomes" id="UP000024376"/>
    </source>
</evidence>
<protein>
    <submittedName>
        <fullName evidence="2">Uncharacterized protein</fullName>
    </submittedName>
</protein>
<name>A0A024S1T1_HYPJR</name>
<proteinExistence type="predicted"/>
<dbReference type="EMBL" id="KI911164">
    <property type="protein sequence ID" value="ETR98191.1"/>
    <property type="molecule type" value="Genomic_DNA"/>
</dbReference>
<organism evidence="2 3">
    <name type="scientific">Hypocrea jecorina (strain ATCC 56765 / BCRC 32924 / NRRL 11460 / Rut C-30)</name>
    <name type="common">Trichoderma reesei</name>
    <dbReference type="NCBI Taxonomy" id="1344414"/>
    <lineage>
        <taxon>Eukaryota</taxon>
        <taxon>Fungi</taxon>
        <taxon>Dikarya</taxon>
        <taxon>Ascomycota</taxon>
        <taxon>Pezizomycotina</taxon>
        <taxon>Sordariomycetes</taxon>
        <taxon>Hypocreomycetidae</taxon>
        <taxon>Hypocreales</taxon>
        <taxon>Hypocreaceae</taxon>
        <taxon>Trichoderma</taxon>
    </lineage>
</organism>
<feature type="region of interest" description="Disordered" evidence="1">
    <location>
        <begin position="34"/>
        <end position="55"/>
    </location>
</feature>
<dbReference type="HOGENOM" id="CLU_2795762_0_0_1"/>
<dbReference type="Proteomes" id="UP000024376">
    <property type="component" value="Unassembled WGS sequence"/>
</dbReference>
<evidence type="ECO:0000313" key="2">
    <source>
        <dbReference type="EMBL" id="ETR98191.1"/>
    </source>
</evidence>
<gene>
    <name evidence="2" type="ORF">M419DRAFT_124918</name>
</gene>
<dbReference type="AlphaFoldDB" id="A0A024S1T1"/>
<sequence>MEETRLVGRKRHTNEPLEGRQMMMLVSMLGRRRNDAMMPRLRRGQGAGEESRIQSINRDESWLMLRGE</sequence>
<accession>A0A024S1T1</accession>
<reference evidence="3" key="1">
    <citation type="journal article" date="2013" name="Ind. Biotechnol.">
        <title>Comparative genomics analysis of Trichoderma reesei strains.</title>
        <authorList>
            <person name="Koike H."/>
            <person name="Aerts A."/>
            <person name="LaButti K."/>
            <person name="Grigoriev I.V."/>
            <person name="Baker S.E."/>
        </authorList>
    </citation>
    <scope>NUCLEOTIDE SEQUENCE [LARGE SCALE GENOMIC DNA]</scope>
    <source>
        <strain evidence="3">ATCC 56765 / BCRC 32924 / NRRL 11460 / Rut C-30</strain>
    </source>
</reference>